<proteinExistence type="inferred from homology"/>
<evidence type="ECO:0000313" key="3">
    <source>
        <dbReference type="EMBL" id="KZM22513.1"/>
    </source>
</evidence>
<comment type="similarity">
    <text evidence="1">Belongs to the tpcK family.</text>
</comment>
<protein>
    <recommendedName>
        <fullName evidence="2">EthD domain-containing protein</fullName>
    </recommendedName>
</protein>
<dbReference type="Pfam" id="PF07110">
    <property type="entry name" value="EthD"/>
    <property type="match status" value="1"/>
</dbReference>
<dbReference type="OrthoDB" id="3454835at2759"/>
<dbReference type="EMBL" id="JYNV01000212">
    <property type="protein sequence ID" value="KZM22513.1"/>
    <property type="molecule type" value="Genomic_DNA"/>
</dbReference>
<dbReference type="SUPFAM" id="SSF54909">
    <property type="entry name" value="Dimeric alpha+beta barrel"/>
    <property type="match status" value="1"/>
</dbReference>
<evidence type="ECO:0000259" key="2">
    <source>
        <dbReference type="Pfam" id="PF07110"/>
    </source>
</evidence>
<gene>
    <name evidence="3" type="ORF">ST47_g6203</name>
</gene>
<sequence length="184" mass="20584">MLDASKVAPCPNHYTHAYHFNELSLETSSNEQPYFRALVFFNKKPDVTAAFFHEHWKSVHADLTLQTPGAGVNLMRYVQFHQEAKHVNDLQPLLDDSGGSIQIMPYDGCAEFHAKSAKEFVVFMKSVWASDHLVGCGKRFADMTQGYYVMVGYDNLIYGNAIPEIGGADGILAEDARFGEETKT</sequence>
<evidence type="ECO:0000313" key="4">
    <source>
        <dbReference type="Proteomes" id="UP000076837"/>
    </source>
</evidence>
<keyword evidence="4" id="KW-1185">Reference proteome</keyword>
<reference evidence="3 4" key="1">
    <citation type="journal article" date="2016" name="Sci. Rep.">
        <title>Draft genome sequencing and secretome analysis of fungal phytopathogen Ascochyta rabiei provides insight into the necrotrophic effector repertoire.</title>
        <authorList>
            <person name="Verma S."/>
            <person name="Gazara R.K."/>
            <person name="Nizam S."/>
            <person name="Parween S."/>
            <person name="Chattopadhyay D."/>
            <person name="Verma P.K."/>
        </authorList>
    </citation>
    <scope>NUCLEOTIDE SEQUENCE [LARGE SCALE GENOMIC DNA]</scope>
    <source>
        <strain evidence="3 4">ArDII</strain>
    </source>
</reference>
<organism evidence="3 4">
    <name type="scientific">Didymella rabiei</name>
    <name type="common">Chickpea ascochyta blight fungus</name>
    <name type="synonym">Mycosphaerella rabiei</name>
    <dbReference type="NCBI Taxonomy" id="5454"/>
    <lineage>
        <taxon>Eukaryota</taxon>
        <taxon>Fungi</taxon>
        <taxon>Dikarya</taxon>
        <taxon>Ascomycota</taxon>
        <taxon>Pezizomycotina</taxon>
        <taxon>Dothideomycetes</taxon>
        <taxon>Pleosporomycetidae</taxon>
        <taxon>Pleosporales</taxon>
        <taxon>Pleosporineae</taxon>
        <taxon>Didymellaceae</taxon>
        <taxon>Ascochyta</taxon>
    </lineage>
</organism>
<dbReference type="Gene3D" id="3.30.70.100">
    <property type="match status" value="1"/>
</dbReference>
<dbReference type="STRING" id="5454.A0A163CJR8"/>
<name>A0A163CJR8_DIDRA</name>
<dbReference type="InterPro" id="IPR009799">
    <property type="entry name" value="EthD_dom"/>
</dbReference>
<dbReference type="GO" id="GO:0016491">
    <property type="term" value="F:oxidoreductase activity"/>
    <property type="evidence" value="ECO:0007669"/>
    <property type="project" value="InterPro"/>
</dbReference>
<feature type="domain" description="EthD" evidence="2">
    <location>
        <begin position="44"/>
        <end position="142"/>
    </location>
</feature>
<comment type="caution">
    <text evidence="3">The sequence shown here is derived from an EMBL/GenBank/DDBJ whole genome shotgun (WGS) entry which is preliminary data.</text>
</comment>
<accession>A0A163CJR8</accession>
<dbReference type="Proteomes" id="UP000076837">
    <property type="component" value="Unassembled WGS sequence"/>
</dbReference>
<dbReference type="AlphaFoldDB" id="A0A163CJR8"/>
<evidence type="ECO:0000256" key="1">
    <source>
        <dbReference type="ARBA" id="ARBA00005986"/>
    </source>
</evidence>
<dbReference type="InterPro" id="IPR011008">
    <property type="entry name" value="Dimeric_a/b-barrel"/>
</dbReference>